<keyword evidence="2" id="KW-1185">Reference proteome</keyword>
<reference evidence="1" key="1">
    <citation type="submission" date="2022-03" db="EMBL/GenBank/DDBJ databases">
        <title>Genomic analyses of argali, domestic sheep and their hybrids provide insights into chromosomal evolution, heterosis and genetic basis of agronomic traits.</title>
        <authorList>
            <person name="Li M."/>
        </authorList>
    </citation>
    <scope>NUCLEOTIDE SEQUENCE</scope>
    <source>
        <strain evidence="1">F1 hybrid</strain>
    </source>
</reference>
<sequence length="555" mass="63445">MGNAATAKKGSEVESVKEFLAKAKEDFLKKWENPAPNNAGLEDFERKKTLGTGSFGRVMLVKHKATEQYYAMKILDKQKVVKLKQIEHTLNEKRILQAVNFPFLVRLEYAFKDNSNLYMVMEYVPGGEMFSHLRRIGRFSEPHARFYAAQIVLTFEYLHSLDLIYRDLKPENLLIDHQGYIQVTDFGFAKRVKGRTWTLCGTPEYLAPEIILSKGYNKAVDWWALGVLIYEMAAGYPPFFADQPIQIYEKIVSGKVRFPSHFSSDLKDLLRNLLQVDLTKRFGNLKNGVSDIKTHKWFATTDWIAIYQRKVEAPFIPKFRGSGDTSNFDDYEEEDIRVSITEKCGKEFLFLQFFEYHENLVSVLIPSSFTDAKYPIDIKLSTYQNDIVACGHCCLVLICSCDAYGFLVLMYLGYDSALGLLFTFFISSDSLRLQRSCDTFLPVSEILRSHTLICEKQLWGQLFSRTGKSLGAICKASRSHHELLLGPVFSSGSSPILFFLEISMENGRPPDPADWAVMDVVNYFRMAGFEEQASAFQEQLNNSLLKLNLNNIMKG</sequence>
<name>A0ACB9VM33_9CETA</name>
<evidence type="ECO:0000313" key="2">
    <source>
        <dbReference type="Proteomes" id="UP001057279"/>
    </source>
</evidence>
<dbReference type="Proteomes" id="UP001057279">
    <property type="component" value="Linkage Group LG01"/>
</dbReference>
<dbReference type="EMBL" id="CM043026">
    <property type="protein sequence ID" value="KAI4590818.1"/>
    <property type="molecule type" value="Genomic_DNA"/>
</dbReference>
<accession>A0ACB9VM33</accession>
<evidence type="ECO:0000313" key="1">
    <source>
        <dbReference type="EMBL" id="KAI4590818.1"/>
    </source>
</evidence>
<proteinExistence type="predicted"/>
<protein>
    <submittedName>
        <fullName evidence="1">Uncharacterized protein</fullName>
    </submittedName>
</protein>
<organism evidence="1 2">
    <name type="scientific">Ovis ammon polii x Ovis aries</name>
    <dbReference type="NCBI Taxonomy" id="2918886"/>
    <lineage>
        <taxon>Eukaryota</taxon>
        <taxon>Metazoa</taxon>
        <taxon>Chordata</taxon>
        <taxon>Craniata</taxon>
        <taxon>Vertebrata</taxon>
        <taxon>Euteleostomi</taxon>
        <taxon>Mammalia</taxon>
        <taxon>Eutheria</taxon>
        <taxon>Laurasiatheria</taxon>
        <taxon>Artiodactyla</taxon>
        <taxon>Ruminantia</taxon>
        <taxon>Pecora</taxon>
        <taxon>Bovidae</taxon>
        <taxon>Caprinae</taxon>
        <taxon>Ovis</taxon>
    </lineage>
</organism>
<gene>
    <name evidence="1" type="ORF">MJG53_001867</name>
</gene>
<comment type="caution">
    <text evidence="1">The sequence shown here is derived from an EMBL/GenBank/DDBJ whole genome shotgun (WGS) entry which is preliminary data.</text>
</comment>